<dbReference type="Proteomes" id="UP000006258">
    <property type="component" value="Unassembled WGS sequence"/>
</dbReference>
<comment type="caution">
    <text evidence="2">The sequence shown here is derived from an EMBL/GenBank/DDBJ whole genome shotgun (WGS) entry which is preliminary data.</text>
</comment>
<accession>D7VRP3</accession>
<feature type="transmembrane region" description="Helical" evidence="1">
    <location>
        <begin position="79"/>
        <end position="98"/>
    </location>
</feature>
<dbReference type="AlphaFoldDB" id="D7VRP3"/>
<feature type="transmembrane region" description="Helical" evidence="1">
    <location>
        <begin position="126"/>
        <end position="144"/>
    </location>
</feature>
<dbReference type="eggNOG" id="ENOG503393C">
    <property type="taxonomic scope" value="Bacteria"/>
</dbReference>
<name>D7VRP3_SPHSI</name>
<feature type="transmembrane region" description="Helical" evidence="1">
    <location>
        <begin position="48"/>
        <end position="72"/>
    </location>
</feature>
<dbReference type="InterPro" id="IPR016032">
    <property type="entry name" value="Sig_transdc_resp-reg_C-effctor"/>
</dbReference>
<keyword evidence="1" id="KW-0472">Membrane</keyword>
<proteinExistence type="predicted"/>
<keyword evidence="1" id="KW-1133">Transmembrane helix</keyword>
<reference evidence="2" key="1">
    <citation type="submission" date="2010-07" db="EMBL/GenBank/DDBJ databases">
        <authorList>
            <person name="Muzny D."/>
            <person name="Qin X."/>
            <person name="Buhay C."/>
            <person name="Dugan-Rocha S."/>
            <person name="Ding Y."/>
            <person name="Chen G."/>
            <person name="Hawes A."/>
            <person name="Holder M."/>
            <person name="Jhangiani S."/>
            <person name="Johnson A."/>
            <person name="Khan Z."/>
            <person name="Li Z."/>
            <person name="Liu W."/>
            <person name="Liu X."/>
            <person name="Perez L."/>
            <person name="Shen H."/>
            <person name="Wang Q."/>
            <person name="Watt J."/>
            <person name="Xi L."/>
            <person name="Xin Y."/>
            <person name="Zhou J."/>
            <person name="Deng J."/>
            <person name="Jiang H."/>
            <person name="Liu Y."/>
            <person name="Qu J."/>
            <person name="Song X.-Z."/>
            <person name="Zhang L."/>
            <person name="Villasana D."/>
            <person name="Johnson A."/>
            <person name="Liu J."/>
            <person name="Liyanage D."/>
            <person name="Lorensuhewa L."/>
            <person name="Robinson T."/>
            <person name="Song A."/>
            <person name="Song B.-B."/>
            <person name="Dinh H."/>
            <person name="Thornton R."/>
            <person name="Coyle M."/>
            <person name="Francisco L."/>
            <person name="Jackson L."/>
            <person name="Javaid M."/>
            <person name="Korchina V."/>
            <person name="Kovar C."/>
            <person name="Mata R."/>
            <person name="Mathew T."/>
            <person name="Ngo R."/>
            <person name="Nguyen L."/>
            <person name="Nguyen N."/>
            <person name="Okwuonu G."/>
            <person name="Ongeri F."/>
            <person name="Pham C."/>
            <person name="Simmons D."/>
            <person name="Wilczek-Boney K."/>
            <person name="Hale W."/>
            <person name="Jakkamsetti A."/>
            <person name="Pham P."/>
            <person name="Ruth R."/>
            <person name="San Lucas F."/>
            <person name="Warren J."/>
            <person name="Zhang J."/>
            <person name="Zhao Z."/>
            <person name="Zhou C."/>
            <person name="Zhu D."/>
            <person name="Lee S."/>
            <person name="Bess C."/>
            <person name="Blankenburg K."/>
            <person name="Forbes L."/>
            <person name="Fu Q."/>
            <person name="Gubbala S."/>
            <person name="Hirani K."/>
            <person name="Jayaseelan J.C."/>
            <person name="Lara F."/>
            <person name="Munidasa M."/>
            <person name="Palculict T."/>
            <person name="Patil S."/>
            <person name="Pu L.-L."/>
            <person name="Saada N."/>
            <person name="Tang L."/>
            <person name="Weissenberger G."/>
            <person name="Zhu Y."/>
            <person name="Hemphill L."/>
            <person name="Shang Y."/>
            <person name="Youmans B."/>
            <person name="Ayvaz T."/>
            <person name="Ross M."/>
            <person name="Santibanez J."/>
            <person name="Aqrawi P."/>
            <person name="Gross S."/>
            <person name="Joshi V."/>
            <person name="Fowler G."/>
            <person name="Nazareth L."/>
            <person name="Reid J."/>
            <person name="Worley K."/>
            <person name="Petrosino J."/>
            <person name="Highlander S."/>
            <person name="Gibbs R."/>
        </authorList>
    </citation>
    <scope>NUCLEOTIDE SEQUENCE [LARGE SCALE GENOMIC DNA]</scope>
    <source>
        <strain evidence="2">ATCC 33861</strain>
    </source>
</reference>
<dbReference type="InterPro" id="IPR036388">
    <property type="entry name" value="WH-like_DNA-bd_sf"/>
</dbReference>
<dbReference type="SUPFAM" id="SSF46894">
    <property type="entry name" value="C-terminal effector domain of the bipartite response regulators"/>
    <property type="match status" value="1"/>
</dbReference>
<dbReference type="EMBL" id="ACHA02000012">
    <property type="protein sequence ID" value="EFK56444.1"/>
    <property type="molecule type" value="Genomic_DNA"/>
</dbReference>
<evidence type="ECO:0000313" key="2">
    <source>
        <dbReference type="EMBL" id="EFK56444.1"/>
    </source>
</evidence>
<dbReference type="GO" id="GO:0006355">
    <property type="term" value="P:regulation of DNA-templated transcription"/>
    <property type="evidence" value="ECO:0007669"/>
    <property type="project" value="InterPro"/>
</dbReference>
<feature type="transmembrane region" description="Helical" evidence="1">
    <location>
        <begin position="164"/>
        <end position="184"/>
    </location>
</feature>
<evidence type="ECO:0000256" key="1">
    <source>
        <dbReference type="SAM" id="Phobius"/>
    </source>
</evidence>
<keyword evidence="1" id="KW-0812">Transmembrane</keyword>
<feature type="transmembrane region" description="Helical" evidence="1">
    <location>
        <begin position="104"/>
        <end position="121"/>
    </location>
</feature>
<evidence type="ECO:0008006" key="4">
    <source>
        <dbReference type="Google" id="ProtNLM"/>
    </source>
</evidence>
<dbReference type="GO" id="GO:0003677">
    <property type="term" value="F:DNA binding"/>
    <property type="evidence" value="ECO:0007669"/>
    <property type="project" value="InterPro"/>
</dbReference>
<dbReference type="HOGENOM" id="CLU_911195_0_0_10"/>
<evidence type="ECO:0000313" key="3">
    <source>
        <dbReference type="Proteomes" id="UP000006258"/>
    </source>
</evidence>
<gene>
    <name evidence="2" type="ORF">HMPREF0766_13647</name>
</gene>
<dbReference type="OrthoDB" id="1523128at2"/>
<dbReference type="Gene3D" id="1.10.10.10">
    <property type="entry name" value="Winged helix-like DNA-binding domain superfamily/Winged helix DNA-binding domain"/>
    <property type="match status" value="1"/>
</dbReference>
<dbReference type="STRING" id="525373.HMPREF0766_13647"/>
<protein>
    <recommendedName>
        <fullName evidence="4">HTH luxR-type domain-containing protein</fullName>
    </recommendedName>
</protein>
<organism evidence="2 3">
    <name type="scientific">Sphingobacterium spiritivorum ATCC 33861</name>
    <dbReference type="NCBI Taxonomy" id="525373"/>
    <lineage>
        <taxon>Bacteria</taxon>
        <taxon>Pseudomonadati</taxon>
        <taxon>Bacteroidota</taxon>
        <taxon>Sphingobacteriia</taxon>
        <taxon>Sphingobacteriales</taxon>
        <taxon>Sphingobacteriaceae</taxon>
        <taxon>Sphingobacterium</taxon>
    </lineage>
</organism>
<sequence>MLAKYWNCIVNMHITKEMNKLDIIQARIVNQIVFLKGTFFIVDSIRDWAFGLISNVFVLFSFGCLILSSFFFPKARFNPYIIFTACLTVSFLIFYYSSKDGFDNGITFYYFSQLTVVLLLLNRKSLIITFYLIIFILFCISHIYDFRLIKSDLIVTEPLIETVRIITFIQAFMLLSMAGYFIVFKHNELLRLYQQVLRSGTIISDLRKRLNDHQKINIEDIVKLAIDNDAAFIPLFKQNFPYFYDNLKSFNKQMTGEEFKFCALLKLGFTTKDIAEYNHFTVRTVQTKKNRLRKSFNIPSEKDLYAWIDGV</sequence>
<keyword evidence="3" id="KW-1185">Reference proteome</keyword>